<keyword evidence="2" id="KW-0001">2Fe-2S</keyword>
<dbReference type="RefSeq" id="WP_138986863.1">
    <property type="nucleotide sequence ID" value="NZ_CP043869.1"/>
</dbReference>
<keyword evidence="12" id="KW-1185">Reference proteome</keyword>
<comment type="similarity">
    <text evidence="9">Belongs to the Bfd family.</text>
</comment>
<dbReference type="AlphaFoldDB" id="A0A5P1RD20"/>
<dbReference type="CDD" id="cd19945">
    <property type="entry name" value="Fer2_BFD"/>
    <property type="match status" value="1"/>
</dbReference>
<dbReference type="PANTHER" id="PTHR37424">
    <property type="entry name" value="BACTERIOFERRITIN-ASSOCIATED FERREDOXIN"/>
    <property type="match status" value="1"/>
</dbReference>
<dbReference type="InterPro" id="IPR041854">
    <property type="entry name" value="BFD-like_2Fe2S-bd_dom_sf"/>
</dbReference>
<dbReference type="Pfam" id="PF04324">
    <property type="entry name" value="Fer2_BFD"/>
    <property type="match status" value="1"/>
</dbReference>
<dbReference type="Proteomes" id="UP000324760">
    <property type="component" value="Chromosome"/>
</dbReference>
<dbReference type="EMBL" id="CP043869">
    <property type="protein sequence ID" value="QEQ97497.1"/>
    <property type="molecule type" value="Genomic_DNA"/>
</dbReference>
<evidence type="ECO:0000256" key="8">
    <source>
        <dbReference type="ARBA" id="ARBA00039386"/>
    </source>
</evidence>
<keyword evidence="1" id="KW-0813">Transport</keyword>
<feature type="domain" description="BFD-like [2Fe-2S]-binding" evidence="10">
    <location>
        <begin position="2"/>
        <end position="50"/>
    </location>
</feature>
<keyword evidence="4" id="KW-0249">Electron transport</keyword>
<evidence type="ECO:0000256" key="4">
    <source>
        <dbReference type="ARBA" id="ARBA00022982"/>
    </source>
</evidence>
<evidence type="ECO:0000259" key="10">
    <source>
        <dbReference type="Pfam" id="PF04324"/>
    </source>
</evidence>
<dbReference type="KEGG" id="ncu:F0U83_12640"/>
<name>A0A5P1RD20_9GAMM</name>
<dbReference type="GO" id="GO:0051537">
    <property type="term" value="F:2 iron, 2 sulfur cluster binding"/>
    <property type="evidence" value="ECO:0007669"/>
    <property type="project" value="UniProtKB-KW"/>
</dbReference>
<evidence type="ECO:0000256" key="3">
    <source>
        <dbReference type="ARBA" id="ARBA00022723"/>
    </source>
</evidence>
<evidence type="ECO:0000256" key="2">
    <source>
        <dbReference type="ARBA" id="ARBA00022714"/>
    </source>
</evidence>
<protein>
    <recommendedName>
        <fullName evidence="8">Bacterioferritin-associated ferredoxin</fullName>
    </recommendedName>
</protein>
<evidence type="ECO:0000313" key="11">
    <source>
        <dbReference type="EMBL" id="QEQ97497.1"/>
    </source>
</evidence>
<evidence type="ECO:0000256" key="7">
    <source>
        <dbReference type="ARBA" id="ARBA00034078"/>
    </source>
</evidence>
<proteinExistence type="inferred from homology"/>
<keyword evidence="3" id="KW-0479">Metal-binding</keyword>
<comment type="cofactor">
    <cofactor evidence="7">
        <name>[2Fe-2S] cluster</name>
        <dbReference type="ChEBI" id="CHEBI:190135"/>
    </cofactor>
</comment>
<dbReference type="Gene3D" id="1.10.10.1100">
    <property type="entry name" value="BFD-like [2Fe-2S]-binding domain"/>
    <property type="match status" value="1"/>
</dbReference>
<dbReference type="InterPro" id="IPR007419">
    <property type="entry name" value="BFD-like_2Fe2S-bd_dom"/>
</dbReference>
<dbReference type="GO" id="GO:0046872">
    <property type="term" value="F:metal ion binding"/>
    <property type="evidence" value="ECO:0007669"/>
    <property type="project" value="UniProtKB-KW"/>
</dbReference>
<evidence type="ECO:0000313" key="12">
    <source>
        <dbReference type="Proteomes" id="UP000324760"/>
    </source>
</evidence>
<evidence type="ECO:0000256" key="5">
    <source>
        <dbReference type="ARBA" id="ARBA00023004"/>
    </source>
</evidence>
<gene>
    <name evidence="11" type="ORF">F0U83_12640</name>
</gene>
<keyword evidence="6" id="KW-0411">Iron-sulfur</keyword>
<reference evidence="11 12" key="1">
    <citation type="journal article" date="2019" name="Biochem. Eng. J.">
        <title>Metabolic engineering of the marine bacteria Neptunomonas concharum for the production of acetoin and meso-2,3-butanediol from acetate.</title>
        <authorList>
            <person name="Li W."/>
            <person name="Pu N."/>
            <person name="Liu C.-X."/>
            <person name="Yuan Q.-P."/>
            <person name="Li Z.-J."/>
        </authorList>
    </citation>
    <scope>NUCLEOTIDE SEQUENCE [LARGE SCALE GENOMIC DNA]</scope>
    <source>
        <strain evidence="11 12">JCM17730</strain>
    </source>
</reference>
<dbReference type="OrthoDB" id="9815350at2"/>
<dbReference type="PANTHER" id="PTHR37424:SF1">
    <property type="entry name" value="BACTERIOFERRITIN-ASSOCIATED FERREDOXIN"/>
    <property type="match status" value="1"/>
</dbReference>
<accession>A0A5P1RD20</accession>
<evidence type="ECO:0000256" key="1">
    <source>
        <dbReference type="ARBA" id="ARBA00022448"/>
    </source>
</evidence>
<sequence length="66" mass="7021">MYICICNAVTDSHIRNAIDEGATSVADLNKSLSVGSCCGKCTRSARELIKDHLADSKIDSLSYNAA</sequence>
<evidence type="ECO:0000256" key="9">
    <source>
        <dbReference type="ARBA" id="ARBA00046332"/>
    </source>
</evidence>
<dbReference type="InterPro" id="IPR052371">
    <property type="entry name" value="BFD-associated_ferredoxin"/>
</dbReference>
<evidence type="ECO:0000256" key="6">
    <source>
        <dbReference type="ARBA" id="ARBA00023014"/>
    </source>
</evidence>
<organism evidence="11 12">
    <name type="scientific">Neptunomonas concharum</name>
    <dbReference type="NCBI Taxonomy" id="1031538"/>
    <lineage>
        <taxon>Bacteria</taxon>
        <taxon>Pseudomonadati</taxon>
        <taxon>Pseudomonadota</taxon>
        <taxon>Gammaproteobacteria</taxon>
        <taxon>Oceanospirillales</taxon>
        <taxon>Oceanospirillaceae</taxon>
        <taxon>Neptunomonas</taxon>
    </lineage>
</organism>
<keyword evidence="5" id="KW-0408">Iron</keyword>